<dbReference type="InterPro" id="IPR024483">
    <property type="entry name" value="Glam1"/>
</dbReference>
<organism evidence="3">
    <name type="scientific">Caenorhabditis brenneri</name>
    <name type="common">Nematode worm</name>
    <dbReference type="NCBI Taxonomy" id="135651"/>
    <lineage>
        <taxon>Eukaryota</taxon>
        <taxon>Metazoa</taxon>
        <taxon>Ecdysozoa</taxon>
        <taxon>Nematoda</taxon>
        <taxon>Chromadorea</taxon>
        <taxon>Rhabditida</taxon>
        <taxon>Rhabditina</taxon>
        <taxon>Rhabditomorpha</taxon>
        <taxon>Rhabditoidea</taxon>
        <taxon>Rhabditidae</taxon>
        <taxon>Peloderinae</taxon>
        <taxon>Caenorhabditis</taxon>
    </lineage>
</organism>
<reference evidence="3" key="1">
    <citation type="submission" date="2011-07" db="EMBL/GenBank/DDBJ databases">
        <authorList>
            <consortium name="Caenorhabditis brenneri Sequencing and Analysis Consortium"/>
            <person name="Wilson R.K."/>
        </authorList>
    </citation>
    <scope>NUCLEOTIDE SEQUENCE [LARGE SCALE GENOMIC DNA]</scope>
    <source>
        <strain evidence="3">PB2801</strain>
    </source>
</reference>
<name>G0MKG6_CAEBE</name>
<dbReference type="eggNOG" id="ENOG502R0NT">
    <property type="taxonomic scope" value="Eukaryota"/>
</dbReference>
<feature type="transmembrane region" description="Helical" evidence="1">
    <location>
        <begin position="68"/>
        <end position="92"/>
    </location>
</feature>
<evidence type="ECO:0000256" key="1">
    <source>
        <dbReference type="SAM" id="Phobius"/>
    </source>
</evidence>
<feature type="transmembrane region" description="Helical" evidence="1">
    <location>
        <begin position="121"/>
        <end position="144"/>
    </location>
</feature>
<gene>
    <name evidence="2" type="ORF">CAEBREN_07152</name>
</gene>
<dbReference type="OMA" id="LITRIWR"/>
<protein>
    <submittedName>
        <fullName evidence="2">Uncharacterized protein</fullName>
    </submittedName>
</protein>
<dbReference type="PANTHER" id="PTHR35013">
    <property type="entry name" value="PROTEIN CBG22618-RELATED"/>
    <property type="match status" value="1"/>
</dbReference>
<accession>G0MKG6</accession>
<dbReference type="OrthoDB" id="5773895at2759"/>
<keyword evidence="3" id="KW-1185">Reference proteome</keyword>
<dbReference type="EMBL" id="GL379798">
    <property type="protein sequence ID" value="EGT33648.1"/>
    <property type="molecule type" value="Genomic_DNA"/>
</dbReference>
<dbReference type="AlphaFoldDB" id="G0MKG6"/>
<evidence type="ECO:0000313" key="3">
    <source>
        <dbReference type="Proteomes" id="UP000008068"/>
    </source>
</evidence>
<dbReference type="FunCoup" id="G0MKG6">
    <property type="interactions" value="1049"/>
</dbReference>
<keyword evidence="1" id="KW-0472">Membrane</keyword>
<dbReference type="Pfam" id="PF10912">
    <property type="entry name" value="Glam1"/>
    <property type="match status" value="1"/>
</dbReference>
<keyword evidence="1" id="KW-1133">Transmembrane helix</keyword>
<proteinExistence type="predicted"/>
<sequence>MKVGCLPVKPLLYTLAALGILRSGAQFYWGHCHVFEAVIPVFYLLFNGFLIAAVARREVKMLKWAQRMTLAATILSIIPFLLFPVMTASFFASGEWEKWDMNGTHVHPERYGNLTSPDFRFFLGTIAGLTVEAGAAFLIGVEMLKYILITRIWRSEYTVNMMHNDNFQTP</sequence>
<dbReference type="Proteomes" id="UP000008068">
    <property type="component" value="Unassembled WGS sequence"/>
</dbReference>
<dbReference type="InParanoid" id="G0MKG6"/>
<dbReference type="HOGENOM" id="CLU_130061_0_0_1"/>
<keyword evidence="1" id="KW-0812">Transmembrane</keyword>
<feature type="transmembrane region" description="Helical" evidence="1">
    <location>
        <begin position="37"/>
        <end position="56"/>
    </location>
</feature>
<evidence type="ECO:0000313" key="2">
    <source>
        <dbReference type="EMBL" id="EGT33648.1"/>
    </source>
</evidence>
<dbReference type="PANTHER" id="PTHR35013:SF3">
    <property type="entry name" value="TRANSMEMBRANE PROTEIN"/>
    <property type="match status" value="1"/>
</dbReference>